<dbReference type="EMBL" id="CAJNYV010002170">
    <property type="protein sequence ID" value="CAF3459498.1"/>
    <property type="molecule type" value="Genomic_DNA"/>
</dbReference>
<evidence type="ECO:0000313" key="7">
    <source>
        <dbReference type="EMBL" id="CAF4511849.1"/>
    </source>
</evidence>
<evidence type="ECO:0000313" key="3">
    <source>
        <dbReference type="EMBL" id="CAF3435339.1"/>
    </source>
</evidence>
<evidence type="ECO:0000313" key="8">
    <source>
        <dbReference type="EMBL" id="CAF4681309.1"/>
    </source>
</evidence>
<dbReference type="EMBL" id="CAJNXB010002529">
    <property type="protein sequence ID" value="CAF3257561.1"/>
    <property type="molecule type" value="Genomic_DNA"/>
</dbReference>
<reference evidence="8" key="1">
    <citation type="submission" date="2021-02" db="EMBL/GenBank/DDBJ databases">
        <authorList>
            <person name="Nowell W R."/>
        </authorList>
    </citation>
    <scope>NUCLEOTIDE SEQUENCE</scope>
</reference>
<evidence type="ECO:0000313" key="1">
    <source>
        <dbReference type="EMBL" id="CAF3257561.1"/>
    </source>
</evidence>
<organism evidence="8 9">
    <name type="scientific">Rotaria socialis</name>
    <dbReference type="NCBI Taxonomy" id="392032"/>
    <lineage>
        <taxon>Eukaryota</taxon>
        <taxon>Metazoa</taxon>
        <taxon>Spiralia</taxon>
        <taxon>Gnathifera</taxon>
        <taxon>Rotifera</taxon>
        <taxon>Eurotatoria</taxon>
        <taxon>Bdelloidea</taxon>
        <taxon>Philodinida</taxon>
        <taxon>Philodinidae</taxon>
        <taxon>Rotaria</taxon>
    </lineage>
</organism>
<dbReference type="EMBL" id="CAJNYU010000394">
    <property type="protein sequence ID" value="CAF3356240.1"/>
    <property type="molecule type" value="Genomic_DNA"/>
</dbReference>
<name>A0A821H901_9BILA</name>
<dbReference type="Proteomes" id="UP000663872">
    <property type="component" value="Unassembled WGS sequence"/>
</dbReference>
<proteinExistence type="predicted"/>
<evidence type="ECO:0000313" key="2">
    <source>
        <dbReference type="EMBL" id="CAF3356240.1"/>
    </source>
</evidence>
<dbReference type="Proteomes" id="UP000663873">
    <property type="component" value="Unassembled WGS sequence"/>
</dbReference>
<evidence type="ECO:0000313" key="6">
    <source>
        <dbReference type="EMBL" id="CAF4271946.1"/>
    </source>
</evidence>
<dbReference type="Proteomes" id="UP000663848">
    <property type="component" value="Unassembled WGS sequence"/>
</dbReference>
<dbReference type="EMBL" id="CAJOBS010001053">
    <property type="protein sequence ID" value="CAF4681309.1"/>
    <property type="molecule type" value="Genomic_DNA"/>
</dbReference>
<dbReference type="AlphaFoldDB" id="A0A821H901"/>
<gene>
    <name evidence="2" type="ORF">FME351_LOCUS4976</name>
    <name evidence="3" type="ORF">GRG538_LOCUS13019</name>
    <name evidence="4" type="ORF">KIK155_LOCUS12988</name>
    <name evidence="7" type="ORF">QYT958_LOCUS5528</name>
    <name evidence="1" type="ORF">TIS948_LOCUS15579</name>
    <name evidence="8" type="ORF">TOA249_LOCUS15878</name>
    <name evidence="5" type="ORF">TSG867_LOCUS1859</name>
    <name evidence="6" type="ORF">UJA718_LOCUS10835</name>
</gene>
<dbReference type="Proteomes" id="UP000663862">
    <property type="component" value="Unassembled WGS sequence"/>
</dbReference>
<dbReference type="Proteomes" id="UP000663865">
    <property type="component" value="Unassembled WGS sequence"/>
</dbReference>
<evidence type="ECO:0000313" key="5">
    <source>
        <dbReference type="EMBL" id="CAF4230734.1"/>
    </source>
</evidence>
<dbReference type="EMBL" id="CAJOBQ010000044">
    <property type="protein sequence ID" value="CAF4230734.1"/>
    <property type="molecule type" value="Genomic_DNA"/>
</dbReference>
<dbReference type="Proteomes" id="UP000663838">
    <property type="component" value="Unassembled WGS sequence"/>
</dbReference>
<sequence>MVMVVDKIFHLQQTSSIGLPNNTSRPTLTLGQSVADCDGLPLRTLQYTSNNVIQTAYTYETPNTWIPNPQQIPLLQTNESPQMNAASSLTFDSIQQVPSQSQQTTYIHPKTYEAAGRFPQQFQ</sequence>
<protein>
    <submittedName>
        <fullName evidence="8">Uncharacterized protein</fullName>
    </submittedName>
</protein>
<evidence type="ECO:0000313" key="9">
    <source>
        <dbReference type="Proteomes" id="UP000663838"/>
    </source>
</evidence>
<dbReference type="EMBL" id="CAJOBP010001293">
    <property type="protein sequence ID" value="CAF4271946.1"/>
    <property type="molecule type" value="Genomic_DNA"/>
</dbReference>
<evidence type="ECO:0000313" key="10">
    <source>
        <dbReference type="Proteomes" id="UP000663873"/>
    </source>
</evidence>
<dbReference type="Proteomes" id="UP000663869">
    <property type="component" value="Unassembled WGS sequence"/>
</dbReference>
<evidence type="ECO:0000313" key="4">
    <source>
        <dbReference type="EMBL" id="CAF3459498.1"/>
    </source>
</evidence>
<accession>A0A821H901</accession>
<keyword evidence="10" id="KW-1185">Reference proteome</keyword>
<dbReference type="Proteomes" id="UP000663825">
    <property type="component" value="Unassembled WGS sequence"/>
</dbReference>
<dbReference type="EMBL" id="CAJNYT010001887">
    <property type="protein sequence ID" value="CAF3435339.1"/>
    <property type="molecule type" value="Genomic_DNA"/>
</dbReference>
<comment type="caution">
    <text evidence="8">The sequence shown here is derived from an EMBL/GenBank/DDBJ whole genome shotgun (WGS) entry which is preliminary data.</text>
</comment>
<dbReference type="EMBL" id="CAJOBR010000461">
    <property type="protein sequence ID" value="CAF4511849.1"/>
    <property type="molecule type" value="Genomic_DNA"/>
</dbReference>